<dbReference type="PANTHER" id="PTHR43991">
    <property type="entry name" value="WD REPEAT PROTEIN (AFU_ORTHOLOGUE AFUA_8G05640)-RELATED"/>
    <property type="match status" value="1"/>
</dbReference>
<accession>A0ABD2YEE0</accession>
<evidence type="ECO:0000313" key="1">
    <source>
        <dbReference type="EMBL" id="KAL3504727.1"/>
    </source>
</evidence>
<sequence>MHWSSLRRRGKEVLNVAKPIAPSLKYARSTAQTLSRVQISTMAIEDNLYLNQPGVALCTKITTDENAITNAVDICHSPTSFAGLSQFPFPWSVNVGGAFSSAFHTILRLISCVEFLPIYDGFFGALLQVWMADYLVHGDAPECLIADATIRKGGDHLEGASRLFICLRLASRWPQDLGHKEPIRIGIGHQGDEIDLFGEIAGVSFCPRTEALFTGVAESWQAQFGPSWWLSGSCFGEI</sequence>
<evidence type="ECO:0000313" key="2">
    <source>
        <dbReference type="Proteomes" id="UP001630127"/>
    </source>
</evidence>
<protein>
    <submittedName>
        <fullName evidence="1">Uncharacterized protein</fullName>
    </submittedName>
</protein>
<keyword evidence="2" id="KW-1185">Reference proteome</keyword>
<organism evidence="1 2">
    <name type="scientific">Cinchona calisaya</name>
    <dbReference type="NCBI Taxonomy" id="153742"/>
    <lineage>
        <taxon>Eukaryota</taxon>
        <taxon>Viridiplantae</taxon>
        <taxon>Streptophyta</taxon>
        <taxon>Embryophyta</taxon>
        <taxon>Tracheophyta</taxon>
        <taxon>Spermatophyta</taxon>
        <taxon>Magnoliopsida</taxon>
        <taxon>eudicotyledons</taxon>
        <taxon>Gunneridae</taxon>
        <taxon>Pentapetalae</taxon>
        <taxon>asterids</taxon>
        <taxon>lamiids</taxon>
        <taxon>Gentianales</taxon>
        <taxon>Rubiaceae</taxon>
        <taxon>Cinchonoideae</taxon>
        <taxon>Cinchoneae</taxon>
        <taxon>Cinchona</taxon>
    </lineage>
</organism>
<name>A0ABD2YEE0_9GENT</name>
<dbReference type="AlphaFoldDB" id="A0ABD2YEE0"/>
<gene>
    <name evidence="1" type="ORF">ACH5RR_034568</name>
</gene>
<dbReference type="EMBL" id="JBJUIK010000014">
    <property type="protein sequence ID" value="KAL3504727.1"/>
    <property type="molecule type" value="Genomic_DNA"/>
</dbReference>
<proteinExistence type="predicted"/>
<comment type="caution">
    <text evidence="1">The sequence shown here is derived from an EMBL/GenBank/DDBJ whole genome shotgun (WGS) entry which is preliminary data.</text>
</comment>
<dbReference type="Proteomes" id="UP001630127">
    <property type="component" value="Unassembled WGS sequence"/>
</dbReference>
<dbReference type="PANTHER" id="PTHR43991:SF12">
    <property type="entry name" value="WD REPEAT PROTEIN (AFU_ORTHOLOGUE AFUA_8G05640)"/>
    <property type="match status" value="1"/>
</dbReference>
<reference evidence="1 2" key="1">
    <citation type="submission" date="2024-11" db="EMBL/GenBank/DDBJ databases">
        <title>A near-complete genome assembly of Cinchona calisaya.</title>
        <authorList>
            <person name="Lian D.C."/>
            <person name="Zhao X.W."/>
            <person name="Wei L."/>
        </authorList>
    </citation>
    <scope>NUCLEOTIDE SEQUENCE [LARGE SCALE GENOMIC DNA]</scope>
    <source>
        <tissue evidence="1">Nenye</tissue>
    </source>
</reference>